<organism evidence="2 3">
    <name type="scientific">Dissostichus eleginoides</name>
    <name type="common">Patagonian toothfish</name>
    <name type="synonym">Dissostichus amissus</name>
    <dbReference type="NCBI Taxonomy" id="100907"/>
    <lineage>
        <taxon>Eukaryota</taxon>
        <taxon>Metazoa</taxon>
        <taxon>Chordata</taxon>
        <taxon>Craniata</taxon>
        <taxon>Vertebrata</taxon>
        <taxon>Euteleostomi</taxon>
        <taxon>Actinopterygii</taxon>
        <taxon>Neopterygii</taxon>
        <taxon>Teleostei</taxon>
        <taxon>Neoteleostei</taxon>
        <taxon>Acanthomorphata</taxon>
        <taxon>Eupercaria</taxon>
        <taxon>Perciformes</taxon>
        <taxon>Notothenioidei</taxon>
        <taxon>Nototheniidae</taxon>
        <taxon>Dissostichus</taxon>
    </lineage>
</organism>
<comment type="caution">
    <text evidence="2">The sequence shown here is derived from an EMBL/GenBank/DDBJ whole genome shotgun (WGS) entry which is preliminary data.</text>
</comment>
<reference evidence="2" key="1">
    <citation type="submission" date="2023-04" db="EMBL/GenBank/DDBJ databases">
        <title>Chromosome-level genome of Chaenocephalus aceratus.</title>
        <authorList>
            <person name="Park H."/>
        </authorList>
    </citation>
    <scope>NUCLEOTIDE SEQUENCE</scope>
    <source>
        <strain evidence="2">DE</strain>
        <tissue evidence="2">Muscle</tissue>
    </source>
</reference>
<feature type="compositionally biased region" description="Basic and acidic residues" evidence="1">
    <location>
        <begin position="11"/>
        <end position="50"/>
    </location>
</feature>
<sequence>AEPRSSLPAGLKRDPGDRSRRPGGRGARDMEEKRGDTSARHITTSERSTEGPEPGPRSTEGPELDPDLQKDLKPGPRSTEGPDLDPDLQKDLNLDPDLQKDLNMDQRVQDEAEQNERDPDPPQDPLGGQKGDQSPGGSLTQEPHQGEYEGHTAVNQDQDRDQDLTANEEAALQCGGGLLALQITQEVRSA</sequence>
<feature type="region of interest" description="Disordered" evidence="1">
    <location>
        <begin position="1"/>
        <end position="169"/>
    </location>
</feature>
<evidence type="ECO:0000256" key="1">
    <source>
        <dbReference type="SAM" id="MobiDB-lite"/>
    </source>
</evidence>
<evidence type="ECO:0000313" key="2">
    <source>
        <dbReference type="EMBL" id="KAK1882075.1"/>
    </source>
</evidence>
<evidence type="ECO:0000313" key="3">
    <source>
        <dbReference type="Proteomes" id="UP001228049"/>
    </source>
</evidence>
<dbReference type="EMBL" id="JASDAP010000024">
    <property type="protein sequence ID" value="KAK1882075.1"/>
    <property type="molecule type" value="Genomic_DNA"/>
</dbReference>
<accession>A0AAD9BDY2</accession>
<proteinExistence type="predicted"/>
<keyword evidence="3" id="KW-1185">Reference proteome</keyword>
<protein>
    <submittedName>
        <fullName evidence="2">Protein P200</fullName>
    </submittedName>
</protein>
<feature type="compositionally biased region" description="Basic and acidic residues" evidence="1">
    <location>
        <begin position="87"/>
        <end position="120"/>
    </location>
</feature>
<dbReference type="Proteomes" id="UP001228049">
    <property type="component" value="Unassembled WGS sequence"/>
</dbReference>
<gene>
    <name evidence="2" type="ORF">KUDE01_025237</name>
</gene>
<feature type="non-terminal residue" evidence="2">
    <location>
        <position position="1"/>
    </location>
</feature>
<dbReference type="AlphaFoldDB" id="A0AAD9BDY2"/>
<name>A0AAD9BDY2_DISEL</name>